<keyword evidence="1" id="KW-0472">Membrane</keyword>
<sequence length="193" mass="22152">MTAGSKISDIIVYVICSGSATFIVIIAIALTMYRRKRYIKLRRRWMRRENAMAQTQTQMEGKYETFLCNVSNNDVYGREYYCCQNYERVSNSQCVGMYWCHHVEGCMNESTTLLSADEDFTFKSSFENNTAASGVIKYDKKDAIVIYIICSGVLLVLILSACLAMKYCRRKDVFQKSHTTIPTVPTRQNITIV</sequence>
<organism evidence="2 3">
    <name type="scientific">Mytilus coruscus</name>
    <name type="common">Sea mussel</name>
    <dbReference type="NCBI Taxonomy" id="42192"/>
    <lineage>
        <taxon>Eukaryota</taxon>
        <taxon>Metazoa</taxon>
        <taxon>Spiralia</taxon>
        <taxon>Lophotrochozoa</taxon>
        <taxon>Mollusca</taxon>
        <taxon>Bivalvia</taxon>
        <taxon>Autobranchia</taxon>
        <taxon>Pteriomorphia</taxon>
        <taxon>Mytilida</taxon>
        <taxon>Mytiloidea</taxon>
        <taxon>Mytilidae</taxon>
        <taxon>Mytilinae</taxon>
        <taxon>Mytilus</taxon>
    </lineage>
</organism>
<keyword evidence="1" id="KW-1133">Transmembrane helix</keyword>
<dbReference type="EMBL" id="CACVKT020005880">
    <property type="protein sequence ID" value="CAC5398307.1"/>
    <property type="molecule type" value="Genomic_DNA"/>
</dbReference>
<keyword evidence="1" id="KW-0812">Transmembrane</keyword>
<dbReference type="Proteomes" id="UP000507470">
    <property type="component" value="Unassembled WGS sequence"/>
</dbReference>
<protein>
    <submittedName>
        <fullName evidence="2">Uncharacterized protein</fullName>
    </submittedName>
</protein>
<proteinExistence type="predicted"/>
<feature type="transmembrane region" description="Helical" evidence="1">
    <location>
        <begin position="12"/>
        <end position="33"/>
    </location>
</feature>
<accession>A0A6J8CSK9</accession>
<evidence type="ECO:0000313" key="3">
    <source>
        <dbReference type="Proteomes" id="UP000507470"/>
    </source>
</evidence>
<evidence type="ECO:0000256" key="1">
    <source>
        <dbReference type="SAM" id="Phobius"/>
    </source>
</evidence>
<feature type="transmembrane region" description="Helical" evidence="1">
    <location>
        <begin position="144"/>
        <end position="167"/>
    </location>
</feature>
<evidence type="ECO:0000313" key="2">
    <source>
        <dbReference type="EMBL" id="CAC5398307.1"/>
    </source>
</evidence>
<gene>
    <name evidence="2" type="ORF">MCOR_32687</name>
</gene>
<dbReference type="AlphaFoldDB" id="A0A6J8CSK9"/>
<name>A0A6J8CSK9_MYTCO</name>
<keyword evidence="3" id="KW-1185">Reference proteome</keyword>
<reference evidence="2 3" key="1">
    <citation type="submission" date="2020-06" db="EMBL/GenBank/DDBJ databases">
        <authorList>
            <person name="Li R."/>
            <person name="Bekaert M."/>
        </authorList>
    </citation>
    <scope>NUCLEOTIDE SEQUENCE [LARGE SCALE GENOMIC DNA]</scope>
    <source>
        <strain evidence="3">wild</strain>
    </source>
</reference>